<protein>
    <recommendedName>
        <fullName evidence="14">sn-1-specific diacylglycerol lipase</fullName>
        <ecNumber evidence="14">3.1.1.116</ecNumber>
    </recommendedName>
</protein>
<dbReference type="Proteomes" id="UP000070412">
    <property type="component" value="Unassembled WGS sequence"/>
</dbReference>
<evidence type="ECO:0000313" key="19">
    <source>
        <dbReference type="EMBL" id="KAF7492449.1"/>
    </source>
</evidence>
<keyword evidence="11" id="KW-0443">Lipid metabolism</keyword>
<dbReference type="PANTHER" id="PTHR45792:SF8">
    <property type="entry name" value="DIACYLGLYCEROL LIPASE-ALPHA"/>
    <property type="match status" value="1"/>
</dbReference>
<comment type="cofactor">
    <cofactor evidence="1">
        <name>Ca(2+)</name>
        <dbReference type="ChEBI" id="CHEBI:29108"/>
    </cofactor>
</comment>
<dbReference type="GO" id="GO:0045211">
    <property type="term" value="C:postsynaptic membrane"/>
    <property type="evidence" value="ECO:0007669"/>
    <property type="project" value="TreeGrafter"/>
</dbReference>
<evidence type="ECO:0000256" key="15">
    <source>
        <dbReference type="SAM" id="Coils"/>
    </source>
</evidence>
<evidence type="ECO:0000313" key="21">
    <source>
        <dbReference type="Proteomes" id="UP000070412"/>
    </source>
</evidence>
<dbReference type="InterPro" id="IPR002921">
    <property type="entry name" value="Fungal_lipase-type"/>
</dbReference>
<gene>
    <name evidence="19" type="ORF">SSS_5510</name>
</gene>
<evidence type="ECO:0000256" key="16">
    <source>
        <dbReference type="SAM" id="MobiDB-lite"/>
    </source>
</evidence>
<dbReference type="OrthoDB" id="438440at2759"/>
<comment type="subcellular location">
    <subcellularLocation>
        <location evidence="2">Cell membrane</location>
        <topology evidence="2">Multi-pass membrane protein</topology>
    </subcellularLocation>
</comment>
<keyword evidence="5 17" id="KW-0812">Transmembrane</keyword>
<dbReference type="GO" id="GO:0032590">
    <property type="term" value="C:dendrite membrane"/>
    <property type="evidence" value="ECO:0007669"/>
    <property type="project" value="TreeGrafter"/>
</dbReference>
<dbReference type="GO" id="GO:0019369">
    <property type="term" value="P:arachidonate metabolic process"/>
    <property type="evidence" value="ECO:0007669"/>
    <property type="project" value="TreeGrafter"/>
</dbReference>
<evidence type="ECO:0000256" key="5">
    <source>
        <dbReference type="ARBA" id="ARBA00022692"/>
    </source>
</evidence>
<keyword evidence="7" id="KW-0378">Hydrolase</keyword>
<sequence length="952" mass="110007">MMNAKSESPNTSSTDQTQADKTEFDFDNDFDDETNPIETKSQVMRKNYSADPMKKSQTTNLTKIEVGTMPGLVIASRRWNIGSDDLVLPATIYLIAHLLWISIYGVISWQNDSIFFDQNCSNYLTLHIFGELCLMIGFVLLELIIIKISCQGSILNGKSRSLLNPLLYIGSVLFLFGIIWDVYGWSIIILDRKNLAGKRFQFTCSRKTREQIYALKIYLLFIWMSFIIFIWCAFDYAGRSWVKMKRFQESLNNPNSKHKYRRSNSFHRNWRHREALRKYEKSWINRCRMCCCIRDHRRDNSFADIAKLLSEFFRDIDVVPSDIIAGLSLMRVQQKSIRKKLFEDSINPKIFQFLSGTPITAETKFLDLTHPLVIKEIYNLIHYFHYSMAIYGWPVYMVTNKPIEWFRLIRNLEPCSNNRCHCCVQCFSFSNWYCCYCFRVENDSEQPNDYEDDERFIGDNCCLCNRAAIRQTCRDHHYKIIFLTYEVGVERPPFFVAVDYEKISIVISIRGTLSLSDVMTDLNADYEQLPIKEPKESWFGHKGIVSAASYIRSKLIEKNAIEIANEELKRKNSQTNCSQFPIIVVGHSLGAGTAAILAVLLREIYRNVICFAYAPPGGLLSEEVINYSKDFIVSIVLGKDLVPRLGLHQMEKLRFDLIKSIKHCDMSKWSIILKSCCLSRKEFSLEEFTKKFKMNWQTDRLELATDRNKITKEIISTHPNDESISLTVHTPLYPPGSIIHLVKAYPNKNDLLDEPKWRKIISQKQTVIQAMWAGPKDFDEILISPSMISDHMPDKILEAMQSLLVHTGPPKPARRLQNDNDGNDIGDETRIVSRINKGYDDGDGKNSSLSNSSGNPRTDESSDRTIILETSFANVIDAEQVDEKRSQLQQYREKKDELYAKEELFNEERLKRLRSLISKCRAPLATPETVSLSEQKVNEDVVADIILNAENN</sequence>
<evidence type="ECO:0000256" key="10">
    <source>
        <dbReference type="ARBA" id="ARBA00022989"/>
    </source>
</evidence>
<evidence type="ECO:0000256" key="11">
    <source>
        <dbReference type="ARBA" id="ARBA00023098"/>
    </source>
</evidence>
<feature type="compositionally biased region" description="Low complexity" evidence="16">
    <location>
        <begin position="845"/>
        <end position="855"/>
    </location>
</feature>
<keyword evidence="4" id="KW-0597">Phosphoprotein</keyword>
<keyword evidence="15" id="KW-0175">Coiled coil</keyword>
<dbReference type="GO" id="GO:0004465">
    <property type="term" value="F:lipoprotein lipase activity"/>
    <property type="evidence" value="ECO:0007669"/>
    <property type="project" value="TreeGrafter"/>
</dbReference>
<feature type="transmembrane region" description="Helical" evidence="17">
    <location>
        <begin position="217"/>
        <end position="237"/>
    </location>
</feature>
<evidence type="ECO:0000256" key="3">
    <source>
        <dbReference type="ARBA" id="ARBA00022475"/>
    </source>
</evidence>
<evidence type="ECO:0000256" key="6">
    <source>
        <dbReference type="ARBA" id="ARBA00022723"/>
    </source>
</evidence>
<feature type="compositionally biased region" description="Polar residues" evidence="16">
    <location>
        <begin position="1"/>
        <end position="17"/>
    </location>
</feature>
<evidence type="ECO:0000256" key="8">
    <source>
        <dbReference type="ARBA" id="ARBA00022837"/>
    </source>
</evidence>
<feature type="transmembrane region" description="Helical" evidence="17">
    <location>
        <begin position="580"/>
        <end position="601"/>
    </location>
</feature>
<feature type="compositionally biased region" description="Basic and acidic residues" evidence="16">
    <location>
        <begin position="827"/>
        <end position="844"/>
    </location>
</feature>
<keyword evidence="9" id="KW-0442">Lipid degradation</keyword>
<accession>A0A834VET9</accession>
<keyword evidence="21" id="KW-1185">Reference proteome</keyword>
<evidence type="ECO:0000256" key="7">
    <source>
        <dbReference type="ARBA" id="ARBA00022801"/>
    </source>
</evidence>
<feature type="coiled-coil region" evidence="15">
    <location>
        <begin position="881"/>
        <end position="908"/>
    </location>
</feature>
<dbReference type="InterPro" id="IPR029058">
    <property type="entry name" value="AB_hydrolase_fold"/>
</dbReference>
<reference evidence="21" key="1">
    <citation type="journal article" date="2020" name="PLoS Negl. Trop. Dis.">
        <title>High-quality nuclear genome for Sarcoptes scabiei-A critical resource for a neglected parasite.</title>
        <authorList>
            <person name="Korhonen P.K."/>
            <person name="Gasser R.B."/>
            <person name="Ma G."/>
            <person name="Wang T."/>
            <person name="Stroehlein A.J."/>
            <person name="Young N.D."/>
            <person name="Ang C.S."/>
            <person name="Fernando D.D."/>
            <person name="Lu H.C."/>
            <person name="Taylor S."/>
            <person name="Reynolds S.L."/>
            <person name="Mofiz E."/>
            <person name="Najaraj S.H."/>
            <person name="Gowda H."/>
            <person name="Madugundu A."/>
            <person name="Renuse S."/>
            <person name="Holt D."/>
            <person name="Pandey A."/>
            <person name="Papenfuss A.T."/>
            <person name="Fischer K."/>
        </authorList>
    </citation>
    <scope>NUCLEOTIDE SEQUENCE [LARGE SCALE GENOMIC DNA]</scope>
</reference>
<dbReference type="GO" id="GO:0046340">
    <property type="term" value="P:diacylglycerol catabolic process"/>
    <property type="evidence" value="ECO:0007669"/>
    <property type="project" value="TreeGrafter"/>
</dbReference>
<feature type="domain" description="Fungal lipase-type" evidence="18">
    <location>
        <begin position="506"/>
        <end position="646"/>
    </location>
</feature>
<evidence type="ECO:0000256" key="17">
    <source>
        <dbReference type="SAM" id="Phobius"/>
    </source>
</evidence>
<reference evidence="20" key="3">
    <citation type="submission" date="2022-06" db="UniProtKB">
        <authorList>
            <consortium name="EnsemblMetazoa"/>
        </authorList>
    </citation>
    <scope>IDENTIFICATION</scope>
</reference>
<comment type="catalytic activity">
    <reaction evidence="13">
        <text>a 1,2-diacyl-sn-glycerol + H2O = a 2-acylglycerol + a fatty acid + H(+)</text>
        <dbReference type="Rhea" id="RHEA:33275"/>
        <dbReference type="ChEBI" id="CHEBI:15377"/>
        <dbReference type="ChEBI" id="CHEBI:15378"/>
        <dbReference type="ChEBI" id="CHEBI:17389"/>
        <dbReference type="ChEBI" id="CHEBI:17815"/>
        <dbReference type="ChEBI" id="CHEBI:28868"/>
        <dbReference type="EC" id="3.1.1.116"/>
    </reaction>
    <physiologicalReaction direction="left-to-right" evidence="13">
        <dbReference type="Rhea" id="RHEA:33276"/>
    </physiologicalReaction>
</comment>
<feature type="region of interest" description="Disordered" evidence="16">
    <location>
        <begin position="807"/>
        <end position="864"/>
    </location>
</feature>
<evidence type="ECO:0000256" key="1">
    <source>
        <dbReference type="ARBA" id="ARBA00001913"/>
    </source>
</evidence>
<feature type="transmembrane region" description="Helical" evidence="17">
    <location>
        <begin position="86"/>
        <end position="107"/>
    </location>
</feature>
<keyword evidence="12 17" id="KW-0472">Membrane</keyword>
<keyword evidence="10 17" id="KW-1133">Transmembrane helix</keyword>
<keyword evidence="8" id="KW-0106">Calcium</keyword>
<dbReference type="PANTHER" id="PTHR45792">
    <property type="entry name" value="DIACYLGLYCEROL LIPASE HOMOLOG-RELATED"/>
    <property type="match status" value="1"/>
</dbReference>
<dbReference type="GO" id="GO:0005737">
    <property type="term" value="C:cytoplasm"/>
    <property type="evidence" value="ECO:0007669"/>
    <property type="project" value="TreeGrafter"/>
</dbReference>
<evidence type="ECO:0000256" key="4">
    <source>
        <dbReference type="ARBA" id="ARBA00022553"/>
    </source>
</evidence>
<evidence type="ECO:0000256" key="12">
    <source>
        <dbReference type="ARBA" id="ARBA00023136"/>
    </source>
</evidence>
<feature type="region of interest" description="Disordered" evidence="16">
    <location>
        <begin position="1"/>
        <end position="37"/>
    </location>
</feature>
<proteinExistence type="predicted"/>
<dbReference type="AlphaFoldDB" id="A0A834VET9"/>
<dbReference type="EnsemblMetazoa" id="SSS_5510s_mrna">
    <property type="protein sequence ID" value="KAF7492449.1"/>
    <property type="gene ID" value="SSS_5510"/>
</dbReference>
<evidence type="ECO:0000256" key="9">
    <source>
        <dbReference type="ARBA" id="ARBA00022963"/>
    </source>
</evidence>
<dbReference type="GO" id="GO:0046872">
    <property type="term" value="F:metal ion binding"/>
    <property type="evidence" value="ECO:0007669"/>
    <property type="project" value="UniProtKB-KW"/>
</dbReference>
<name>A0A834VET9_SARSC</name>
<organism evidence="19">
    <name type="scientific">Sarcoptes scabiei</name>
    <name type="common">Itch mite</name>
    <name type="synonym">Acarus scabiei</name>
    <dbReference type="NCBI Taxonomy" id="52283"/>
    <lineage>
        <taxon>Eukaryota</taxon>
        <taxon>Metazoa</taxon>
        <taxon>Ecdysozoa</taxon>
        <taxon>Arthropoda</taxon>
        <taxon>Chelicerata</taxon>
        <taxon>Arachnida</taxon>
        <taxon>Acari</taxon>
        <taxon>Acariformes</taxon>
        <taxon>Sarcoptiformes</taxon>
        <taxon>Astigmata</taxon>
        <taxon>Psoroptidia</taxon>
        <taxon>Sarcoptoidea</taxon>
        <taxon>Sarcoptidae</taxon>
        <taxon>Sarcoptinae</taxon>
        <taxon>Sarcoptes</taxon>
    </lineage>
</organism>
<evidence type="ECO:0000256" key="14">
    <source>
        <dbReference type="ARBA" id="ARBA00026104"/>
    </source>
</evidence>
<evidence type="ECO:0000256" key="13">
    <source>
        <dbReference type="ARBA" id="ARBA00024531"/>
    </source>
</evidence>
<feature type="transmembrane region" description="Helical" evidence="17">
    <location>
        <begin position="166"/>
        <end position="190"/>
    </location>
</feature>
<dbReference type="InterPro" id="IPR052214">
    <property type="entry name" value="DAG_Lipase-Related"/>
</dbReference>
<dbReference type="EC" id="3.1.1.116" evidence="14"/>
<dbReference type="EMBL" id="WVUK01000056">
    <property type="protein sequence ID" value="KAF7492449.1"/>
    <property type="molecule type" value="Genomic_DNA"/>
</dbReference>
<dbReference type="CDD" id="cd00519">
    <property type="entry name" value="Lipase_3"/>
    <property type="match status" value="1"/>
</dbReference>
<feature type="transmembrane region" description="Helical" evidence="17">
    <location>
        <begin position="127"/>
        <end position="146"/>
    </location>
</feature>
<dbReference type="Pfam" id="PF01764">
    <property type="entry name" value="Lipase_3"/>
    <property type="match status" value="1"/>
</dbReference>
<reference evidence="19" key="2">
    <citation type="submission" date="2020-01" db="EMBL/GenBank/DDBJ databases">
        <authorList>
            <person name="Korhonen P.K.K."/>
            <person name="Guangxu M.G."/>
            <person name="Wang T.W."/>
            <person name="Stroehlein A.J.S."/>
            <person name="Young N.D."/>
            <person name="Ang C.-S.A."/>
            <person name="Fernando D.W.F."/>
            <person name="Lu H.L."/>
            <person name="Taylor S.T."/>
            <person name="Ehtesham M.E.M."/>
            <person name="Najaraj S.H.N."/>
            <person name="Harsha G.H.G."/>
            <person name="Madugundu A.M."/>
            <person name="Renuse S.R."/>
            <person name="Holt D.H."/>
            <person name="Pandey A.P."/>
            <person name="Papenfuss A.P."/>
            <person name="Gasser R.B.G."/>
            <person name="Fischer K.F."/>
        </authorList>
    </citation>
    <scope>NUCLEOTIDE SEQUENCE</scope>
    <source>
        <strain evidence="19">SSS_KF_BRIS2020</strain>
    </source>
</reference>
<keyword evidence="3" id="KW-1003">Cell membrane</keyword>
<dbReference type="Gene3D" id="3.40.50.1820">
    <property type="entry name" value="alpha/beta hydrolase"/>
    <property type="match status" value="1"/>
</dbReference>
<evidence type="ECO:0000313" key="20">
    <source>
        <dbReference type="EnsemblMetazoa" id="KAF7492449.1"/>
    </source>
</evidence>
<feature type="compositionally biased region" description="Acidic residues" evidence="16">
    <location>
        <begin position="25"/>
        <end position="35"/>
    </location>
</feature>
<keyword evidence="6" id="KW-0479">Metal-binding</keyword>
<dbReference type="SUPFAM" id="SSF53474">
    <property type="entry name" value="alpha/beta-Hydrolases"/>
    <property type="match status" value="1"/>
</dbReference>
<evidence type="ECO:0000259" key="18">
    <source>
        <dbReference type="Pfam" id="PF01764"/>
    </source>
</evidence>
<evidence type="ECO:0000256" key="2">
    <source>
        <dbReference type="ARBA" id="ARBA00004651"/>
    </source>
</evidence>